<dbReference type="GeneID" id="78403215"/>
<protein>
    <submittedName>
        <fullName evidence="7">Uncharacterized protein</fullName>
    </submittedName>
</protein>
<feature type="transmembrane region" description="Helical" evidence="6">
    <location>
        <begin position="99"/>
        <end position="121"/>
    </location>
</feature>
<dbReference type="OrthoDB" id="824226at2"/>
<feature type="transmembrane region" description="Helical" evidence="6">
    <location>
        <begin position="308"/>
        <end position="331"/>
    </location>
</feature>
<dbReference type="KEGG" id="efal:FH779_17135"/>
<feature type="transmembrane region" description="Helical" evidence="6">
    <location>
        <begin position="377"/>
        <end position="396"/>
    </location>
</feature>
<feature type="transmembrane region" description="Helical" evidence="6">
    <location>
        <begin position="133"/>
        <end position="155"/>
    </location>
</feature>
<dbReference type="Proteomes" id="UP000510643">
    <property type="component" value="Chromosome"/>
</dbReference>
<feature type="transmembrane region" description="Helical" evidence="6">
    <location>
        <begin position="266"/>
        <end position="287"/>
    </location>
</feature>
<dbReference type="RefSeq" id="WP_038336024.1">
    <property type="nucleotide sequence ID" value="NZ_CP040908.1"/>
</dbReference>
<evidence type="ECO:0000313" key="7">
    <source>
        <dbReference type="EMBL" id="QLL59703.1"/>
    </source>
</evidence>
<evidence type="ECO:0000256" key="5">
    <source>
        <dbReference type="ARBA" id="ARBA00023136"/>
    </source>
</evidence>
<evidence type="ECO:0000256" key="2">
    <source>
        <dbReference type="ARBA" id="ARBA00022475"/>
    </source>
</evidence>
<evidence type="ECO:0000256" key="4">
    <source>
        <dbReference type="ARBA" id="ARBA00022989"/>
    </source>
</evidence>
<evidence type="ECO:0000256" key="6">
    <source>
        <dbReference type="SAM" id="Phobius"/>
    </source>
</evidence>
<feature type="transmembrane region" description="Helical" evidence="6">
    <location>
        <begin position="343"/>
        <end position="365"/>
    </location>
</feature>
<sequence>MISLEKIKHLKNSKLYESFTTSGLTFIFRILGMGLSFLIIRVIAKNFGIETFGSFSIIQTIVNVLLIIFTLGIQNTLLIEFNRQELDQNSLFSFVNHTFKLVFFFMLIPSILLIFYANFLAKSFNDTSLANSFRLLGFFLFPILAHDIIVYYFIATKNYFKFGFFMFFLPNFLFIISLFFLNNEDKNITNISLIYFISYLVTFFIEYSSIYLKNKKNRSYIPPYKSILKRSIPMMISWLMLYLLSWTDVILLGIMSEPKEVGEYNLAYKIGSLLLIFLSTYTAVALPKMSEYFERKEIHLLKKYLKKSSLNLTLVCLPFFLILLFFGNFVISFFGETSSNTVQILVIISISSMLSVFFGCVDQILNISNNQNTLLKINLFYFVANIILNIILITYFGALGSAIATLVITILMKLTCIFFINKKLGFLPIGI</sequence>
<proteinExistence type="predicted"/>
<keyword evidence="2" id="KW-1003">Cell membrane</keyword>
<dbReference type="InterPro" id="IPR002797">
    <property type="entry name" value="Polysacc_synth"/>
</dbReference>
<dbReference type="AlphaFoldDB" id="A0A7H9DWX3"/>
<keyword evidence="5 6" id="KW-0472">Membrane</keyword>
<feature type="transmembrane region" description="Helical" evidence="6">
    <location>
        <begin position="402"/>
        <end position="420"/>
    </location>
</feature>
<feature type="transmembrane region" description="Helical" evidence="6">
    <location>
        <begin position="56"/>
        <end position="78"/>
    </location>
</feature>
<feature type="transmembrane region" description="Helical" evidence="6">
    <location>
        <begin position="193"/>
        <end position="212"/>
    </location>
</feature>
<evidence type="ECO:0000313" key="8">
    <source>
        <dbReference type="Proteomes" id="UP000510643"/>
    </source>
</evidence>
<evidence type="ECO:0000256" key="3">
    <source>
        <dbReference type="ARBA" id="ARBA00022692"/>
    </source>
</evidence>
<dbReference type="PANTHER" id="PTHR30250:SF11">
    <property type="entry name" value="O-ANTIGEN TRANSPORTER-RELATED"/>
    <property type="match status" value="1"/>
</dbReference>
<keyword evidence="3 6" id="KW-0812">Transmembrane</keyword>
<feature type="transmembrane region" description="Helical" evidence="6">
    <location>
        <begin position="162"/>
        <end position="181"/>
    </location>
</feature>
<keyword evidence="4 6" id="KW-1133">Transmembrane helix</keyword>
<dbReference type="EMBL" id="CP040908">
    <property type="protein sequence ID" value="QLL59703.1"/>
    <property type="molecule type" value="Genomic_DNA"/>
</dbReference>
<keyword evidence="8" id="KW-1185">Reference proteome</keyword>
<reference evidence="7 8" key="1">
    <citation type="submission" date="2019-06" db="EMBL/GenBank/DDBJ databases">
        <title>Emergence of pandrug resistant Empedobacter falsenii in China.</title>
        <authorList>
            <person name="Dong N."/>
            <person name="Chen S."/>
            <person name="Zhang R."/>
        </authorList>
    </citation>
    <scope>NUCLEOTIDE SEQUENCE [LARGE SCALE GENOMIC DNA]</scope>
    <source>
        <strain evidence="7 8">1681-1</strain>
    </source>
</reference>
<accession>A0A7H9DWX3</accession>
<dbReference type="PANTHER" id="PTHR30250">
    <property type="entry name" value="PST FAMILY PREDICTED COLANIC ACID TRANSPORTER"/>
    <property type="match status" value="1"/>
</dbReference>
<feature type="transmembrane region" description="Helical" evidence="6">
    <location>
        <begin position="232"/>
        <end position="254"/>
    </location>
</feature>
<dbReference type="InterPro" id="IPR050833">
    <property type="entry name" value="Poly_Biosynth_Transport"/>
</dbReference>
<organism evidence="7 8">
    <name type="scientific">Empedobacter falsenii</name>
    <dbReference type="NCBI Taxonomy" id="343874"/>
    <lineage>
        <taxon>Bacteria</taxon>
        <taxon>Pseudomonadati</taxon>
        <taxon>Bacteroidota</taxon>
        <taxon>Flavobacteriia</taxon>
        <taxon>Flavobacteriales</taxon>
        <taxon>Weeksellaceae</taxon>
        <taxon>Empedobacter</taxon>
    </lineage>
</organism>
<comment type="subcellular location">
    <subcellularLocation>
        <location evidence="1">Cell membrane</location>
        <topology evidence="1">Multi-pass membrane protein</topology>
    </subcellularLocation>
</comment>
<evidence type="ECO:0000256" key="1">
    <source>
        <dbReference type="ARBA" id="ARBA00004651"/>
    </source>
</evidence>
<gene>
    <name evidence="7" type="ORF">FH779_17135</name>
</gene>
<dbReference type="GO" id="GO:0005886">
    <property type="term" value="C:plasma membrane"/>
    <property type="evidence" value="ECO:0007669"/>
    <property type="project" value="UniProtKB-SubCell"/>
</dbReference>
<dbReference type="Pfam" id="PF01943">
    <property type="entry name" value="Polysacc_synt"/>
    <property type="match status" value="1"/>
</dbReference>
<name>A0A7H9DWX3_9FLAO</name>
<feature type="transmembrane region" description="Helical" evidence="6">
    <location>
        <begin position="21"/>
        <end position="44"/>
    </location>
</feature>